<dbReference type="AlphaFoldDB" id="A0A0R0EHX2"/>
<sequence length="155" mass="17864">MRVLGDGRGVSFRYGKLVGEETLATKFPRLFSNSLQKINKLAEMAAWTANLNQQFRRHLQWILPSKTKSDEWGWGQGQTNDYVVREVYENMHVEIDFVKGKFYIQMWKVKVTSKVRLGASCGDYTTIGSKQRPICTNKTFFQVVVTQIASFATRQ</sequence>
<evidence type="ECO:0000313" key="1">
    <source>
        <dbReference type="EMBL" id="KRG89720.1"/>
    </source>
</evidence>
<dbReference type="EMBL" id="CM000853">
    <property type="protein sequence ID" value="KRG89720.1"/>
    <property type="molecule type" value="Genomic_DNA"/>
</dbReference>
<proteinExistence type="predicted"/>
<dbReference type="EnsemblPlants" id="KRG89720">
    <property type="protein sequence ID" value="KRG89720"/>
    <property type="gene ID" value="GLYMA_20G043600"/>
</dbReference>
<evidence type="ECO:0000313" key="2">
    <source>
        <dbReference type="EnsemblPlants" id="KRG89720"/>
    </source>
</evidence>
<gene>
    <name evidence="1" type="ORF">GLYMA_20G043600</name>
</gene>
<reference evidence="1 2" key="1">
    <citation type="journal article" date="2010" name="Nature">
        <title>Genome sequence of the palaeopolyploid soybean.</title>
        <authorList>
            <person name="Schmutz J."/>
            <person name="Cannon S.B."/>
            <person name="Schlueter J."/>
            <person name="Ma J."/>
            <person name="Mitros T."/>
            <person name="Nelson W."/>
            <person name="Hyten D.L."/>
            <person name="Song Q."/>
            <person name="Thelen J.J."/>
            <person name="Cheng J."/>
            <person name="Xu D."/>
            <person name="Hellsten U."/>
            <person name="May G.D."/>
            <person name="Yu Y."/>
            <person name="Sakurai T."/>
            <person name="Umezawa T."/>
            <person name="Bhattacharyya M.K."/>
            <person name="Sandhu D."/>
            <person name="Valliyodan B."/>
            <person name="Lindquist E."/>
            <person name="Peto M."/>
            <person name="Grant D."/>
            <person name="Shu S."/>
            <person name="Goodstein D."/>
            <person name="Barry K."/>
            <person name="Futrell-Griggs M."/>
            <person name="Abernathy B."/>
            <person name="Du J."/>
            <person name="Tian Z."/>
            <person name="Zhu L."/>
            <person name="Gill N."/>
            <person name="Joshi T."/>
            <person name="Libault M."/>
            <person name="Sethuraman A."/>
            <person name="Zhang X.-C."/>
            <person name="Shinozaki K."/>
            <person name="Nguyen H.T."/>
            <person name="Wing R.A."/>
            <person name="Cregan P."/>
            <person name="Specht J."/>
            <person name="Grimwood J."/>
            <person name="Rokhsar D."/>
            <person name="Stacey G."/>
            <person name="Shoemaker R.C."/>
            <person name="Jackson S.A."/>
        </authorList>
    </citation>
    <scope>NUCLEOTIDE SEQUENCE</scope>
    <source>
        <strain evidence="2">cv. Williams 82</strain>
        <tissue evidence="1">Callus</tissue>
    </source>
</reference>
<keyword evidence="3" id="KW-1185">Reference proteome</keyword>
<name>A0A0R0EHX2_SOYBN</name>
<protein>
    <submittedName>
        <fullName evidence="1 2">Uncharacterized protein</fullName>
    </submittedName>
</protein>
<accession>A0A0R0EHX2</accession>
<reference evidence="2" key="2">
    <citation type="submission" date="2018-02" db="UniProtKB">
        <authorList>
            <consortium name="EnsemblPlants"/>
        </authorList>
    </citation>
    <scope>IDENTIFICATION</scope>
    <source>
        <strain evidence="2">Williams 82</strain>
    </source>
</reference>
<dbReference type="Gramene" id="KRG89720">
    <property type="protein sequence ID" value="KRG89720"/>
    <property type="gene ID" value="GLYMA_20G043600"/>
</dbReference>
<reference evidence="1" key="3">
    <citation type="submission" date="2018-07" db="EMBL/GenBank/DDBJ databases">
        <title>WGS assembly of Glycine max.</title>
        <authorList>
            <person name="Schmutz J."/>
            <person name="Cannon S."/>
            <person name="Schlueter J."/>
            <person name="Ma J."/>
            <person name="Mitros T."/>
            <person name="Nelson W."/>
            <person name="Hyten D."/>
            <person name="Song Q."/>
            <person name="Thelen J."/>
            <person name="Cheng J."/>
            <person name="Xu D."/>
            <person name="Hellsten U."/>
            <person name="May G."/>
            <person name="Yu Y."/>
            <person name="Sakurai T."/>
            <person name="Umezawa T."/>
            <person name="Bhattacharyya M."/>
            <person name="Sandhu D."/>
            <person name="Valliyodan B."/>
            <person name="Lindquist E."/>
            <person name="Peto M."/>
            <person name="Grant D."/>
            <person name="Shu S."/>
            <person name="Goodstein D."/>
            <person name="Barry K."/>
            <person name="Futrell-Griggs M."/>
            <person name="Abernathy B."/>
            <person name="Du J."/>
            <person name="Tian Z."/>
            <person name="Zhu L."/>
            <person name="Gill N."/>
            <person name="Joshi T."/>
            <person name="Libault M."/>
            <person name="Sethuraman A."/>
            <person name="Zhang X."/>
            <person name="Shinozaki K."/>
            <person name="Nguyen H."/>
            <person name="Wing R."/>
            <person name="Cregan P."/>
            <person name="Specht J."/>
            <person name="Grimwood J."/>
            <person name="Rokhsar D."/>
            <person name="Stacey G."/>
            <person name="Shoemaker R."/>
            <person name="Jackson S."/>
        </authorList>
    </citation>
    <scope>NUCLEOTIDE SEQUENCE</scope>
    <source>
        <tissue evidence="1">Callus</tissue>
    </source>
</reference>
<organism evidence="1">
    <name type="scientific">Glycine max</name>
    <name type="common">Soybean</name>
    <name type="synonym">Glycine hispida</name>
    <dbReference type="NCBI Taxonomy" id="3847"/>
    <lineage>
        <taxon>Eukaryota</taxon>
        <taxon>Viridiplantae</taxon>
        <taxon>Streptophyta</taxon>
        <taxon>Embryophyta</taxon>
        <taxon>Tracheophyta</taxon>
        <taxon>Spermatophyta</taxon>
        <taxon>Magnoliopsida</taxon>
        <taxon>eudicotyledons</taxon>
        <taxon>Gunneridae</taxon>
        <taxon>Pentapetalae</taxon>
        <taxon>rosids</taxon>
        <taxon>fabids</taxon>
        <taxon>Fabales</taxon>
        <taxon>Fabaceae</taxon>
        <taxon>Papilionoideae</taxon>
        <taxon>50 kb inversion clade</taxon>
        <taxon>NPAAA clade</taxon>
        <taxon>indigoferoid/millettioid clade</taxon>
        <taxon>Phaseoleae</taxon>
        <taxon>Glycine</taxon>
        <taxon>Glycine subgen. Soja</taxon>
    </lineage>
</organism>
<evidence type="ECO:0000313" key="3">
    <source>
        <dbReference type="Proteomes" id="UP000008827"/>
    </source>
</evidence>
<dbReference type="InParanoid" id="A0A0R0EHX2"/>
<dbReference type="Proteomes" id="UP000008827">
    <property type="component" value="Chromosome 20"/>
</dbReference>